<dbReference type="PANTHER" id="PTHR48081">
    <property type="entry name" value="AB HYDROLASE SUPERFAMILY PROTEIN C4A8.06C"/>
    <property type="match status" value="1"/>
</dbReference>
<dbReference type="EC" id="3.1.1.n2" evidence="3"/>
<comment type="similarity">
    <text evidence="2">Belongs to the AB hydrolase superfamily. Isoprenylcysteine methylesterase family.</text>
</comment>
<proteinExistence type="inferred from homology"/>
<reference evidence="6 7" key="1">
    <citation type="journal article" date="2024" name="Nat. Commun.">
        <title>Phylogenomics reveals the evolutionary origins of lichenization in chlorophyte algae.</title>
        <authorList>
            <person name="Puginier C."/>
            <person name="Libourel C."/>
            <person name="Otte J."/>
            <person name="Skaloud P."/>
            <person name="Haon M."/>
            <person name="Grisel S."/>
            <person name="Petersen M."/>
            <person name="Berrin J.G."/>
            <person name="Delaux P.M."/>
            <person name="Dal Grande F."/>
            <person name="Keller J."/>
        </authorList>
    </citation>
    <scope>NUCLEOTIDE SEQUENCE [LARGE SCALE GENOMIC DNA]</scope>
    <source>
        <strain evidence="6 7">SAG 2036</strain>
    </source>
</reference>
<organism evidence="6 7">
    <name type="scientific">Symbiochloris irregularis</name>
    <dbReference type="NCBI Taxonomy" id="706552"/>
    <lineage>
        <taxon>Eukaryota</taxon>
        <taxon>Viridiplantae</taxon>
        <taxon>Chlorophyta</taxon>
        <taxon>core chlorophytes</taxon>
        <taxon>Trebouxiophyceae</taxon>
        <taxon>Trebouxiales</taxon>
        <taxon>Trebouxiaceae</taxon>
        <taxon>Symbiochloris</taxon>
    </lineage>
</organism>
<keyword evidence="1" id="KW-0378">Hydrolase</keyword>
<name>A0AAW1NVM6_9CHLO</name>
<gene>
    <name evidence="6" type="ORF">WJX73_006808</name>
</gene>
<comment type="caution">
    <text evidence="6">The sequence shown here is derived from an EMBL/GenBank/DDBJ whole genome shotgun (WGS) entry which is preliminary data.</text>
</comment>
<evidence type="ECO:0000313" key="7">
    <source>
        <dbReference type="Proteomes" id="UP001465755"/>
    </source>
</evidence>
<dbReference type="SUPFAM" id="SSF53474">
    <property type="entry name" value="alpha/beta-Hydrolases"/>
    <property type="match status" value="1"/>
</dbReference>
<keyword evidence="7" id="KW-1185">Reference proteome</keyword>
<dbReference type="Pfam" id="PF20434">
    <property type="entry name" value="BD-FAE"/>
    <property type="match status" value="1"/>
</dbReference>
<evidence type="ECO:0000259" key="5">
    <source>
        <dbReference type="Pfam" id="PF20434"/>
    </source>
</evidence>
<evidence type="ECO:0000256" key="1">
    <source>
        <dbReference type="ARBA" id="ARBA00022801"/>
    </source>
</evidence>
<accession>A0AAW1NVM6</accession>
<dbReference type="InterPro" id="IPR050300">
    <property type="entry name" value="GDXG_lipolytic_enzyme"/>
</dbReference>
<dbReference type="InterPro" id="IPR049492">
    <property type="entry name" value="BD-FAE-like_dom"/>
</dbReference>
<evidence type="ECO:0000313" key="6">
    <source>
        <dbReference type="EMBL" id="KAK9794364.1"/>
    </source>
</evidence>
<feature type="domain" description="BD-FAE-like" evidence="5">
    <location>
        <begin position="60"/>
        <end position="141"/>
    </location>
</feature>
<evidence type="ECO:0000256" key="3">
    <source>
        <dbReference type="ARBA" id="ARBA00038928"/>
    </source>
</evidence>
<dbReference type="Gene3D" id="3.40.50.1820">
    <property type="entry name" value="alpha/beta hydrolase"/>
    <property type="match status" value="1"/>
</dbReference>
<dbReference type="Proteomes" id="UP001465755">
    <property type="component" value="Unassembled WGS sequence"/>
</dbReference>
<dbReference type="GO" id="GO:0004061">
    <property type="term" value="F:arylformamidase activity"/>
    <property type="evidence" value="ECO:0007669"/>
    <property type="project" value="TreeGrafter"/>
</dbReference>
<dbReference type="AlphaFoldDB" id="A0AAW1NVM6"/>
<evidence type="ECO:0000256" key="4">
    <source>
        <dbReference type="ARBA" id="ARBA00049507"/>
    </source>
</evidence>
<sequence>MVVWLAFTGAQSELQACQTLREKGIAVLRIARIILSELVGLAKLAPYGIAAAREDCWTCTWSSGEKWQYAPLAARLAQAGIVTCVMGYTIYPGAQVAQMVAETSEALTWLLDHCTAFGGDKSKVTMLGHSAGAHLCAMALLQRLPAVRQMLPLTDAPTWQDSRMPVQFIGVGGCYNIGKHYEYEAWRGVQHLSSMTRAIGGHSQFAQQSPCVILEHCARQLGASSDLAPSSAGLAGEFIAEQVGLMRSEAPTPSASAKPQEPLVTFLRTADPQALADDLRRFPRTHILSSAKDITVPWYESTEFHWRMHACSMHPQSLMYQGVDHAHFVTDWHPKSPALPVIGRLQGRSEQSMAPFVQDIFTLLSH</sequence>
<evidence type="ECO:0000256" key="2">
    <source>
        <dbReference type="ARBA" id="ARBA00038028"/>
    </source>
</evidence>
<comment type="catalytic activity">
    <reaction evidence="4">
        <text>[protein]-C-terminal S-[(2E,6E)-farnesyl]-L-cysteine methyl ester + H2O = [protein]-C-terminal S-[(2E,6E)-farnesyl]-L-cysteine + methanol + H(+)</text>
        <dbReference type="Rhea" id="RHEA:48520"/>
        <dbReference type="Rhea" id="RHEA-COMP:12125"/>
        <dbReference type="Rhea" id="RHEA-COMP:12126"/>
        <dbReference type="ChEBI" id="CHEBI:15377"/>
        <dbReference type="ChEBI" id="CHEBI:15378"/>
        <dbReference type="ChEBI" id="CHEBI:17790"/>
        <dbReference type="ChEBI" id="CHEBI:90510"/>
        <dbReference type="ChEBI" id="CHEBI:90511"/>
        <dbReference type="EC" id="3.1.1.n2"/>
    </reaction>
</comment>
<dbReference type="InterPro" id="IPR029058">
    <property type="entry name" value="AB_hydrolase_fold"/>
</dbReference>
<protein>
    <recommendedName>
        <fullName evidence="3">protein-S-isoprenylcysteine alpha-carbonyl methylesterase</fullName>
        <ecNumber evidence="3">3.1.1.n2</ecNumber>
    </recommendedName>
</protein>
<dbReference type="PANTHER" id="PTHR48081:SF33">
    <property type="entry name" value="KYNURENINE FORMAMIDASE"/>
    <property type="match status" value="1"/>
</dbReference>
<dbReference type="EMBL" id="JALJOQ010000139">
    <property type="protein sequence ID" value="KAK9794364.1"/>
    <property type="molecule type" value="Genomic_DNA"/>
</dbReference>